<protein>
    <submittedName>
        <fullName evidence="10">Transmembrane protein</fullName>
    </submittedName>
</protein>
<evidence type="ECO:0000256" key="7">
    <source>
        <dbReference type="SAM" id="Phobius"/>
    </source>
</evidence>
<dbReference type="Proteomes" id="UP000663671">
    <property type="component" value="Chromosome 3"/>
</dbReference>
<feature type="transmembrane region" description="Helical" evidence="7">
    <location>
        <begin position="273"/>
        <end position="295"/>
    </location>
</feature>
<feature type="domain" description="GOST seven transmembrane" evidence="8">
    <location>
        <begin position="164"/>
        <end position="293"/>
    </location>
</feature>
<dbReference type="GO" id="GO:0005829">
    <property type="term" value="C:cytosol"/>
    <property type="evidence" value="ECO:0007669"/>
    <property type="project" value="GOC"/>
</dbReference>
<feature type="domain" description="PTM1-like N-terminal" evidence="9">
    <location>
        <begin position="9"/>
        <end position="153"/>
    </location>
</feature>
<dbReference type="InterPro" id="IPR053937">
    <property type="entry name" value="GOST_TM"/>
</dbReference>
<keyword evidence="6 7" id="KW-0472">Membrane</keyword>
<dbReference type="InterPro" id="IPR009637">
    <property type="entry name" value="GPR107/GPR108-like"/>
</dbReference>
<feature type="transmembrane region" description="Helical" evidence="7">
    <location>
        <begin position="200"/>
        <end position="219"/>
    </location>
</feature>
<dbReference type="Pfam" id="PF21902">
    <property type="entry name" value="PTM1-like_N"/>
    <property type="match status" value="1"/>
</dbReference>
<keyword evidence="4" id="KW-0732">Signal</keyword>
<evidence type="ECO:0000256" key="5">
    <source>
        <dbReference type="ARBA" id="ARBA00022989"/>
    </source>
</evidence>
<evidence type="ECO:0000256" key="4">
    <source>
        <dbReference type="ARBA" id="ARBA00022729"/>
    </source>
</evidence>
<feature type="non-terminal residue" evidence="10">
    <location>
        <position position="297"/>
    </location>
</feature>
<dbReference type="GO" id="GO:0016020">
    <property type="term" value="C:membrane"/>
    <property type="evidence" value="ECO:0007669"/>
    <property type="project" value="UniProtKB-SubCell"/>
</dbReference>
<dbReference type="EMBL" id="CP069115">
    <property type="protein sequence ID" value="QSS65513.1"/>
    <property type="molecule type" value="Genomic_DNA"/>
</dbReference>
<proteinExistence type="inferred from homology"/>
<sequence>MRLKQDEANRQQCSGMYSRKAWGGERDPFILAVIEKGELKNQEADHLVSVVIFEWKDENLIGRYPEGDKEKVQKEPICDQENIAAKLCTQEELGSFILAENATKISKSPIISTAINLKDPKPINYPIAKTGFYCVSTYAFSGDDYEGVVTFSNSYGELPAPQIPKLPFYGALTIVYAVIGIFWAFLYVQNRHDILPVQNYITAIIVFLIVEQLMTWGFYDYQNRHGANAIAKVLMVIVAVLNAGRNSFSFFLLLIVCMGYGVVKPSLGRTMVYVRFLAIGHFFFGVIYAVASLSITP</sequence>
<dbReference type="PANTHER" id="PTHR21229">
    <property type="entry name" value="LUNG SEVEN TRANSMEMBRANE RECEPTOR"/>
    <property type="match status" value="1"/>
</dbReference>
<keyword evidence="5 7" id="KW-1133">Transmembrane helix</keyword>
<evidence type="ECO:0000256" key="2">
    <source>
        <dbReference type="ARBA" id="ARBA00007883"/>
    </source>
</evidence>
<evidence type="ECO:0000259" key="8">
    <source>
        <dbReference type="Pfam" id="PF06814"/>
    </source>
</evidence>
<evidence type="ECO:0000256" key="6">
    <source>
        <dbReference type="ARBA" id="ARBA00023136"/>
    </source>
</evidence>
<dbReference type="PANTHER" id="PTHR21229:SF1">
    <property type="entry name" value="GH17801P"/>
    <property type="match status" value="1"/>
</dbReference>
<evidence type="ECO:0000256" key="3">
    <source>
        <dbReference type="ARBA" id="ARBA00022692"/>
    </source>
</evidence>
<dbReference type="InterPro" id="IPR053938">
    <property type="entry name" value="PTM1-like_N"/>
</dbReference>
<evidence type="ECO:0000256" key="1">
    <source>
        <dbReference type="ARBA" id="ARBA00004141"/>
    </source>
</evidence>
<feature type="transmembrane region" description="Helical" evidence="7">
    <location>
        <begin position="168"/>
        <end position="188"/>
    </location>
</feature>
<reference evidence="10" key="1">
    <citation type="submission" date="2021-01" db="EMBL/GenBank/DDBJ databases">
        <title>Chromosome-level genome assembly of a human fungal pathogen reveals clustering of transcriptionally co-regulated genes.</title>
        <authorList>
            <person name="Voorhies M."/>
            <person name="Cohen S."/>
            <person name="Shea T.P."/>
            <person name="Petrus S."/>
            <person name="Munoz J.F."/>
            <person name="Poplawski S."/>
            <person name="Goldman W.E."/>
            <person name="Michael T."/>
            <person name="Cuomo C.A."/>
            <person name="Sil A."/>
            <person name="Beyhan S."/>
        </authorList>
    </citation>
    <scope>NUCLEOTIDE SEQUENCE</scope>
    <source>
        <strain evidence="10">WU24</strain>
    </source>
</reference>
<keyword evidence="3 7" id="KW-0812">Transmembrane</keyword>
<comment type="similarity">
    <text evidence="2">Belongs to the LU7TM family.</text>
</comment>
<name>A0A8A1MLJ1_AJECA</name>
<dbReference type="Pfam" id="PF06814">
    <property type="entry name" value="GOST_TM"/>
    <property type="match status" value="1"/>
</dbReference>
<evidence type="ECO:0000259" key="9">
    <source>
        <dbReference type="Pfam" id="PF21902"/>
    </source>
</evidence>
<organism evidence="10 11">
    <name type="scientific">Ajellomyces capsulatus</name>
    <name type="common">Darling's disease fungus</name>
    <name type="synonym">Histoplasma capsulatum</name>
    <dbReference type="NCBI Taxonomy" id="5037"/>
    <lineage>
        <taxon>Eukaryota</taxon>
        <taxon>Fungi</taxon>
        <taxon>Dikarya</taxon>
        <taxon>Ascomycota</taxon>
        <taxon>Pezizomycotina</taxon>
        <taxon>Eurotiomycetes</taxon>
        <taxon>Eurotiomycetidae</taxon>
        <taxon>Onygenales</taxon>
        <taxon>Ajellomycetaceae</taxon>
        <taxon>Histoplasma</taxon>
    </lineage>
</organism>
<comment type="subcellular location">
    <subcellularLocation>
        <location evidence="1">Membrane</location>
        <topology evidence="1">Multi-pass membrane protein</topology>
    </subcellularLocation>
</comment>
<dbReference type="AlphaFoldDB" id="A0A8A1MLJ1"/>
<dbReference type="OrthoDB" id="19932at2759"/>
<gene>
    <name evidence="10" type="primary">PTM1</name>
    <name evidence="10" type="ORF">I7I51_06357</name>
</gene>
<evidence type="ECO:0000313" key="11">
    <source>
        <dbReference type="Proteomes" id="UP000663671"/>
    </source>
</evidence>
<evidence type="ECO:0000313" key="10">
    <source>
        <dbReference type="EMBL" id="QSS65513.1"/>
    </source>
</evidence>
<dbReference type="GO" id="GO:0005794">
    <property type="term" value="C:Golgi apparatus"/>
    <property type="evidence" value="ECO:0007669"/>
    <property type="project" value="TreeGrafter"/>
</dbReference>
<dbReference type="VEuPathDB" id="FungiDB:I7I51_06357"/>
<dbReference type="GO" id="GO:0042147">
    <property type="term" value="P:retrograde transport, endosome to Golgi"/>
    <property type="evidence" value="ECO:0007669"/>
    <property type="project" value="TreeGrafter"/>
</dbReference>
<accession>A0A8A1MLJ1</accession>